<keyword evidence="2" id="KW-0472">Membrane</keyword>
<proteinExistence type="predicted"/>
<evidence type="ECO:0000313" key="5">
    <source>
        <dbReference type="Proteomes" id="UP000557739"/>
    </source>
</evidence>
<evidence type="ECO:0000259" key="3">
    <source>
        <dbReference type="PROSITE" id="PS51724"/>
    </source>
</evidence>
<protein>
    <recommendedName>
        <fullName evidence="3">SPOR domain-containing protein</fullName>
    </recommendedName>
</protein>
<dbReference type="SUPFAM" id="SSF110997">
    <property type="entry name" value="Sporulation related repeat"/>
    <property type="match status" value="1"/>
</dbReference>
<keyword evidence="5" id="KW-1185">Reference proteome</keyword>
<dbReference type="Gene3D" id="3.30.70.1070">
    <property type="entry name" value="Sporulation related repeat"/>
    <property type="match status" value="1"/>
</dbReference>
<sequence length="252" mass="25354">MAAAADDTAMAEEDRLPWLETVEERYEEGAPMGRVILLVVIGLAIIGAAIAGLYWWQDRAPSTGGGTGEIINAAEGDYKVKPDEVGGMQVAGEGDSVFKTSDGGQPSNAAVDLNAVPEAPLATGARPAPKPAATPTKGAARVTEAVPPPGRSDPAAGKAAGVRLPPVAAGGAGGGAVVQLGSFPNTAAANAAWKQLSGRFGYLAGLGQSIEAAEVNGRTVQRLRVNTGSNAQAREVCGKLKVAGEACFVVAN</sequence>
<dbReference type="EMBL" id="JACIJJ010000001">
    <property type="protein sequence ID" value="MBB5697297.1"/>
    <property type="molecule type" value="Genomic_DNA"/>
</dbReference>
<organism evidence="4 5">
    <name type="scientific">Sphingomonas yantingensis</name>
    <dbReference type="NCBI Taxonomy" id="1241761"/>
    <lineage>
        <taxon>Bacteria</taxon>
        <taxon>Pseudomonadati</taxon>
        <taxon>Pseudomonadota</taxon>
        <taxon>Alphaproteobacteria</taxon>
        <taxon>Sphingomonadales</taxon>
        <taxon>Sphingomonadaceae</taxon>
        <taxon>Sphingomonas</taxon>
    </lineage>
</organism>
<dbReference type="Proteomes" id="UP000557739">
    <property type="component" value="Unassembled WGS sequence"/>
</dbReference>
<keyword evidence="2" id="KW-1133">Transmembrane helix</keyword>
<gene>
    <name evidence="4" type="ORF">FHR19_000622</name>
</gene>
<dbReference type="GO" id="GO:0042834">
    <property type="term" value="F:peptidoglycan binding"/>
    <property type="evidence" value="ECO:0007669"/>
    <property type="project" value="InterPro"/>
</dbReference>
<keyword evidence="2" id="KW-0812">Transmembrane</keyword>
<reference evidence="4 5" key="1">
    <citation type="submission" date="2020-08" db="EMBL/GenBank/DDBJ databases">
        <title>Genomic Encyclopedia of Type Strains, Phase IV (KMG-IV): sequencing the most valuable type-strain genomes for metagenomic binning, comparative biology and taxonomic classification.</title>
        <authorList>
            <person name="Goeker M."/>
        </authorList>
    </citation>
    <scope>NUCLEOTIDE SEQUENCE [LARGE SCALE GENOMIC DNA]</scope>
    <source>
        <strain evidence="4 5">DSM 27244</strain>
    </source>
</reference>
<dbReference type="Pfam" id="PF05036">
    <property type="entry name" value="SPOR"/>
    <property type="match status" value="1"/>
</dbReference>
<accession>A0A7W9AN24</accession>
<evidence type="ECO:0000256" key="1">
    <source>
        <dbReference type="SAM" id="MobiDB-lite"/>
    </source>
</evidence>
<feature type="domain" description="SPOR" evidence="3">
    <location>
        <begin position="170"/>
        <end position="252"/>
    </location>
</feature>
<comment type="caution">
    <text evidence="4">The sequence shown here is derived from an EMBL/GenBank/DDBJ whole genome shotgun (WGS) entry which is preliminary data.</text>
</comment>
<dbReference type="RefSeq" id="WP_246359267.1">
    <property type="nucleotide sequence ID" value="NZ_JACIJJ010000001.1"/>
</dbReference>
<dbReference type="InterPro" id="IPR036680">
    <property type="entry name" value="SPOR-like_sf"/>
</dbReference>
<dbReference type="InterPro" id="IPR007730">
    <property type="entry name" value="SPOR-like_dom"/>
</dbReference>
<evidence type="ECO:0000256" key="2">
    <source>
        <dbReference type="SAM" id="Phobius"/>
    </source>
</evidence>
<name>A0A7W9AN24_9SPHN</name>
<feature type="region of interest" description="Disordered" evidence="1">
    <location>
        <begin position="121"/>
        <end position="159"/>
    </location>
</feature>
<feature type="compositionally biased region" description="Low complexity" evidence="1">
    <location>
        <begin position="122"/>
        <end position="141"/>
    </location>
</feature>
<dbReference type="PROSITE" id="PS51724">
    <property type="entry name" value="SPOR"/>
    <property type="match status" value="1"/>
</dbReference>
<dbReference type="AlphaFoldDB" id="A0A7W9AN24"/>
<feature type="transmembrane region" description="Helical" evidence="2">
    <location>
        <begin position="35"/>
        <end position="56"/>
    </location>
</feature>
<evidence type="ECO:0000313" key="4">
    <source>
        <dbReference type="EMBL" id="MBB5697297.1"/>
    </source>
</evidence>